<dbReference type="PANTHER" id="PTHR22602">
    <property type="entry name" value="TRANSFERASE CAF17, MITOCHONDRIAL-RELATED"/>
    <property type="match status" value="1"/>
</dbReference>
<evidence type="ECO:0000313" key="6">
    <source>
        <dbReference type="Proteomes" id="UP000039865"/>
    </source>
</evidence>
<dbReference type="GO" id="GO:0016740">
    <property type="term" value="F:transferase activity"/>
    <property type="evidence" value="ECO:0007669"/>
    <property type="project" value="UniProtKB-KW"/>
</dbReference>
<dbReference type="InterPro" id="IPR027266">
    <property type="entry name" value="TrmE/GcvT-like"/>
</dbReference>
<keyword evidence="6" id="KW-1185">Reference proteome</keyword>
<feature type="compositionally biased region" description="Polar residues" evidence="4">
    <location>
        <begin position="435"/>
        <end position="444"/>
    </location>
</feature>
<dbReference type="InParanoid" id="A0A078A5K8"/>
<dbReference type="PANTHER" id="PTHR22602:SF0">
    <property type="entry name" value="TRANSFERASE CAF17, MITOCHONDRIAL-RELATED"/>
    <property type="match status" value="1"/>
</dbReference>
<evidence type="ECO:0000256" key="4">
    <source>
        <dbReference type="SAM" id="MobiDB-lite"/>
    </source>
</evidence>
<dbReference type="InterPro" id="IPR045179">
    <property type="entry name" value="YgfZ/GcvT"/>
</dbReference>
<dbReference type="AlphaFoldDB" id="A0A078A5K8"/>
<evidence type="ECO:0000313" key="5">
    <source>
        <dbReference type="EMBL" id="CDW76044.1"/>
    </source>
</evidence>
<dbReference type="SUPFAM" id="SSF103025">
    <property type="entry name" value="Folate-binding domain"/>
    <property type="match status" value="1"/>
</dbReference>
<feature type="compositionally biased region" description="Basic and acidic residues" evidence="4">
    <location>
        <begin position="421"/>
        <end position="434"/>
    </location>
</feature>
<keyword evidence="3" id="KW-0496">Mitochondrion</keyword>
<reference evidence="5 6" key="1">
    <citation type="submission" date="2014-06" db="EMBL/GenBank/DDBJ databases">
        <authorList>
            <person name="Swart Estienne"/>
        </authorList>
    </citation>
    <scope>NUCLEOTIDE SEQUENCE [LARGE SCALE GENOMIC DNA]</scope>
    <source>
        <strain evidence="5 6">130c</strain>
    </source>
</reference>
<dbReference type="GO" id="GO:0005759">
    <property type="term" value="C:mitochondrial matrix"/>
    <property type="evidence" value="ECO:0007669"/>
    <property type="project" value="TreeGrafter"/>
</dbReference>
<gene>
    <name evidence="5" type="primary">Contig9486.g10150</name>
    <name evidence="5" type="ORF">STYLEM_5040</name>
</gene>
<keyword evidence="5" id="KW-0808">Transferase</keyword>
<evidence type="ECO:0000256" key="3">
    <source>
        <dbReference type="ARBA" id="ARBA00023128"/>
    </source>
</evidence>
<evidence type="ECO:0000256" key="1">
    <source>
        <dbReference type="ARBA" id="ARBA00004173"/>
    </source>
</evidence>
<dbReference type="GO" id="GO:0016226">
    <property type="term" value="P:iron-sulfur cluster assembly"/>
    <property type="evidence" value="ECO:0007669"/>
    <property type="project" value="TreeGrafter"/>
</dbReference>
<dbReference type="OrthoDB" id="288138at2759"/>
<dbReference type="Proteomes" id="UP000039865">
    <property type="component" value="Unassembled WGS sequence"/>
</dbReference>
<accession>A0A078A5K8</accession>
<dbReference type="NCBIfam" id="TIGR03317">
    <property type="entry name" value="ygfZ_signature"/>
    <property type="match status" value="1"/>
</dbReference>
<organism evidence="5 6">
    <name type="scientific">Stylonychia lemnae</name>
    <name type="common">Ciliate</name>
    <dbReference type="NCBI Taxonomy" id="5949"/>
    <lineage>
        <taxon>Eukaryota</taxon>
        <taxon>Sar</taxon>
        <taxon>Alveolata</taxon>
        <taxon>Ciliophora</taxon>
        <taxon>Intramacronucleata</taxon>
        <taxon>Spirotrichea</taxon>
        <taxon>Stichotrichia</taxon>
        <taxon>Sporadotrichida</taxon>
        <taxon>Oxytrichidae</taxon>
        <taxon>Stylonychinae</taxon>
        <taxon>Stylonychia</taxon>
    </lineage>
</organism>
<sequence length="454" mass="52107">MKYFSKLSTQYSRLLSPLPAKANLQRLIKQRQFSTINDLNQEYQVDSNSIIPRQKSEIQKQGIDDSGWISKLKNRKIVAIKGADSTKFLQGLISQDMSLFEKDGSDRASIYTSFLNVKGKVLLDGFLAKPLLANQVQDDTEYWLDVADYDVDDLQKHLKKYAIRKKIKVEDISHIISAYAIQTLQGVDCKEGHFFRPLQDTATMFESEEFPGQFETDIACFTDPRTNYNGVRILCAEGSFEYDDPDIAVYENDEEYKFTRMTLGLVEGSKECSNQFPLHLNFQQLNGVSTTKGCYVGQEIVQRTTHMGTLRKQALPFMLQTNDRFVVNQNMFAPLRNKDDQFTEDLTGLEIKDEKGGKIGKILASQYNAGVAMIDLLKLYNQKQNAKFFLNDRRVMLWQPTWLKLYDIEQEIAEQDPNDPNAKEDQEMVKDFENQMKSVQQGNVTPDMKISGKK</sequence>
<keyword evidence="2" id="KW-0809">Transit peptide</keyword>
<evidence type="ECO:0000256" key="2">
    <source>
        <dbReference type="ARBA" id="ARBA00022946"/>
    </source>
</evidence>
<protein>
    <submittedName>
        <fullName evidence="5">Aminomethyl transferase</fullName>
    </submittedName>
</protein>
<feature type="region of interest" description="Disordered" evidence="4">
    <location>
        <begin position="414"/>
        <end position="454"/>
    </location>
</feature>
<dbReference type="InterPro" id="IPR017703">
    <property type="entry name" value="YgfZ/GCV_T_CS"/>
</dbReference>
<dbReference type="Gene3D" id="3.30.1360.120">
    <property type="entry name" value="Probable tRNA modification gtpase trme, domain 1"/>
    <property type="match status" value="1"/>
</dbReference>
<dbReference type="OMA" id="FETDIAC"/>
<name>A0A078A5K8_STYLE</name>
<comment type="subcellular location">
    <subcellularLocation>
        <location evidence="1">Mitochondrion</location>
    </subcellularLocation>
</comment>
<proteinExistence type="predicted"/>
<dbReference type="EMBL" id="CCKQ01004895">
    <property type="protein sequence ID" value="CDW76044.1"/>
    <property type="molecule type" value="Genomic_DNA"/>
</dbReference>